<proteinExistence type="predicted"/>
<keyword evidence="3" id="KW-1185">Reference proteome</keyword>
<dbReference type="AlphaFoldDB" id="A0A7D5SU38"/>
<dbReference type="OrthoDB" id="350632at2157"/>
<gene>
    <name evidence="2" type="ORF">HZS54_04755</name>
</gene>
<evidence type="ECO:0000313" key="2">
    <source>
        <dbReference type="EMBL" id="QLH80987.1"/>
    </source>
</evidence>
<organism evidence="2 3">
    <name type="scientific">Halosimplex pelagicum</name>
    <dbReference type="NCBI Taxonomy" id="869886"/>
    <lineage>
        <taxon>Archaea</taxon>
        <taxon>Methanobacteriati</taxon>
        <taxon>Methanobacteriota</taxon>
        <taxon>Stenosarchaea group</taxon>
        <taxon>Halobacteria</taxon>
        <taxon>Halobacteriales</taxon>
        <taxon>Haloarculaceae</taxon>
        <taxon>Halosimplex</taxon>
    </lineage>
</organism>
<dbReference type="RefSeq" id="WP_179920802.1">
    <property type="nucleotide sequence ID" value="NZ_CP058909.1"/>
</dbReference>
<dbReference type="EMBL" id="CP058909">
    <property type="protein sequence ID" value="QLH80987.1"/>
    <property type="molecule type" value="Genomic_DNA"/>
</dbReference>
<name>A0A7D5SU38_9EURY</name>
<dbReference type="Proteomes" id="UP000509346">
    <property type="component" value="Chromosome"/>
</dbReference>
<evidence type="ECO:0000313" key="3">
    <source>
        <dbReference type="Proteomes" id="UP000509346"/>
    </source>
</evidence>
<evidence type="ECO:0000256" key="1">
    <source>
        <dbReference type="SAM" id="MobiDB-lite"/>
    </source>
</evidence>
<dbReference type="KEGG" id="hpel:HZS54_04755"/>
<reference evidence="2 3" key="1">
    <citation type="submission" date="2020-07" db="EMBL/GenBank/DDBJ databases">
        <title>Halosimplex litoreum sp. nov. and Halosimplex rubrum sp. nov., isolated from different salt environments.</title>
        <authorList>
            <person name="Cui H."/>
        </authorList>
    </citation>
    <scope>NUCLEOTIDE SEQUENCE [LARGE SCALE GENOMIC DNA]</scope>
    <source>
        <strain evidence="2 3">R2</strain>
    </source>
</reference>
<accession>A0A7D5SU38</accession>
<feature type="region of interest" description="Disordered" evidence="1">
    <location>
        <begin position="78"/>
        <end position="99"/>
    </location>
</feature>
<protein>
    <submittedName>
        <fullName evidence="2">Uncharacterized protein</fullName>
    </submittedName>
</protein>
<sequence>MDDAELWREVGRKSAASELDEARFGVEEALYDILMNTMYQGGDPTPEQIRDARMALNLAYRILETRIAPIAGCEPWGGPLPDIPSGKARETYHLGSSDE</sequence>
<dbReference type="GeneID" id="56081874"/>